<evidence type="ECO:0000313" key="3">
    <source>
        <dbReference type="EMBL" id="ACF44800.1"/>
    </source>
</evidence>
<dbReference type="AlphaFoldDB" id="B4SFX3"/>
<feature type="domain" description="Amine oxidase" evidence="2">
    <location>
        <begin position="15"/>
        <end position="478"/>
    </location>
</feature>
<name>B4SFX3_PELPB</name>
<dbReference type="Gene3D" id="3.50.50.60">
    <property type="entry name" value="FAD/NAD(P)-binding domain"/>
    <property type="match status" value="2"/>
</dbReference>
<dbReference type="KEGG" id="pph:Ppha_2640"/>
<evidence type="ECO:0000259" key="2">
    <source>
        <dbReference type="Pfam" id="PF01593"/>
    </source>
</evidence>
<dbReference type="HOGENOM" id="CLU_019722_4_2_10"/>
<dbReference type="eggNOG" id="COG1233">
    <property type="taxonomic scope" value="Bacteria"/>
</dbReference>
<evidence type="ECO:0000313" key="4">
    <source>
        <dbReference type="Proteomes" id="UP000002724"/>
    </source>
</evidence>
<dbReference type="Proteomes" id="UP000002724">
    <property type="component" value="Chromosome"/>
</dbReference>
<feature type="transmembrane region" description="Helical" evidence="1">
    <location>
        <begin position="6"/>
        <end position="25"/>
    </location>
</feature>
<dbReference type="GO" id="GO:0016491">
    <property type="term" value="F:oxidoreductase activity"/>
    <property type="evidence" value="ECO:0007669"/>
    <property type="project" value="InterPro"/>
</dbReference>
<evidence type="ECO:0000256" key="1">
    <source>
        <dbReference type="SAM" id="Phobius"/>
    </source>
</evidence>
<accession>B4SFX3</accession>
<dbReference type="GO" id="GO:0016116">
    <property type="term" value="P:carotenoid metabolic process"/>
    <property type="evidence" value="ECO:0007669"/>
    <property type="project" value="InterPro"/>
</dbReference>
<dbReference type="PANTHER" id="PTHR46313:SF3">
    <property type="entry name" value="PROLYCOPENE ISOMERASE, CHLOROPLASTIC"/>
    <property type="match status" value="1"/>
</dbReference>
<keyword evidence="1" id="KW-1133">Transmembrane helix</keyword>
<gene>
    <name evidence="3" type="ordered locus">Ppha_2640</name>
</gene>
<keyword evidence="4" id="KW-1185">Reference proteome</keyword>
<dbReference type="Pfam" id="PF01593">
    <property type="entry name" value="Amino_oxidase"/>
    <property type="match status" value="1"/>
</dbReference>
<keyword evidence="1" id="KW-0472">Membrane</keyword>
<dbReference type="OrthoDB" id="9789960at2"/>
<dbReference type="STRING" id="324925.Ppha_2640"/>
<sequence length="495" mass="53470" precursor="true">MKLQDLNIVVIGAGIGGLAAGALLARKGAMVTVLEAQDYPGGCAATFSRNGYCFDAGATIGCGFHAGAPMENLGKELGITWPVEPEPVAWQYRHGALHLDLQPNRFDILERFPHSAPFWAEQNALAKLLWHFSEGGLSWPVKGVGDLARLARKALAGFSGTRHLLPFARKTAREWLASHGLDTDPDFVRFIDAQLLVSVQTTSEYANAINAAIALDLPVAGAYHVKGGIGTVSRLLAASIEENGGAVLYRKQVIRIDSVRGQVFGLETSDGSALAADYVLANLTPDSLDRFLASEGEPQEEKRESLLWSAFTLYLGMEPALFSALSSRHVQIIGSSGELAEGNSIFVSVSPTEESGRAPEALCAVTVSTHTSPERWFEAKKRGEAAYRELKSAYTARVLDVLTEQFPAARDAIHSITAATPVTWERYTGRFQGCVGGYPQTSLFKVRGPLTRFDNLFFVGDSIFPGQSLPGVVTGARRTIELLMQRHTKVGLQQP</sequence>
<protein>
    <submittedName>
        <fullName evidence="3">Amine oxidase</fullName>
    </submittedName>
</protein>
<dbReference type="InterPro" id="IPR036188">
    <property type="entry name" value="FAD/NAD-bd_sf"/>
</dbReference>
<dbReference type="InterPro" id="IPR002937">
    <property type="entry name" value="Amino_oxidase"/>
</dbReference>
<dbReference type="EMBL" id="CP001110">
    <property type="protein sequence ID" value="ACF44800.1"/>
    <property type="molecule type" value="Genomic_DNA"/>
</dbReference>
<organism evidence="3 4">
    <name type="scientific">Pelodictyon phaeoclathratiforme (strain DSM 5477 / BU-1)</name>
    <dbReference type="NCBI Taxonomy" id="324925"/>
    <lineage>
        <taxon>Bacteria</taxon>
        <taxon>Pseudomonadati</taxon>
        <taxon>Chlorobiota</taxon>
        <taxon>Chlorobiia</taxon>
        <taxon>Chlorobiales</taxon>
        <taxon>Chlorobiaceae</taxon>
        <taxon>Chlorobium/Pelodictyon group</taxon>
        <taxon>Pelodictyon</taxon>
    </lineage>
</organism>
<reference evidence="3 4" key="1">
    <citation type="submission" date="2008-06" db="EMBL/GenBank/DDBJ databases">
        <title>Complete sequence of Pelodictyon phaeoclathratiforme BU-1.</title>
        <authorList>
            <consortium name="US DOE Joint Genome Institute"/>
            <person name="Lucas S."/>
            <person name="Copeland A."/>
            <person name="Lapidus A."/>
            <person name="Glavina del Rio T."/>
            <person name="Dalin E."/>
            <person name="Tice H."/>
            <person name="Bruce D."/>
            <person name="Goodwin L."/>
            <person name="Pitluck S."/>
            <person name="Schmutz J."/>
            <person name="Larimer F."/>
            <person name="Land M."/>
            <person name="Hauser L."/>
            <person name="Kyrpides N."/>
            <person name="Mikhailova N."/>
            <person name="Liu Z."/>
            <person name="Li T."/>
            <person name="Zhao F."/>
            <person name="Overmann J."/>
            <person name="Bryant D.A."/>
            <person name="Richardson P."/>
        </authorList>
    </citation>
    <scope>NUCLEOTIDE SEQUENCE [LARGE SCALE GENOMIC DNA]</scope>
    <source>
        <strain evidence="4">DSM 5477 / BU-1</strain>
    </source>
</reference>
<keyword evidence="1" id="KW-0812">Transmembrane</keyword>
<dbReference type="InterPro" id="IPR045892">
    <property type="entry name" value="CrtISO-like"/>
</dbReference>
<dbReference type="SUPFAM" id="SSF51905">
    <property type="entry name" value="FAD/NAD(P)-binding domain"/>
    <property type="match status" value="1"/>
</dbReference>
<dbReference type="PANTHER" id="PTHR46313">
    <property type="match status" value="1"/>
</dbReference>
<proteinExistence type="predicted"/>
<dbReference type="RefSeq" id="WP_012509273.1">
    <property type="nucleotide sequence ID" value="NC_011060.1"/>
</dbReference>